<protein>
    <submittedName>
        <fullName evidence="1">5'-nucleotidase SurE</fullName>
    </submittedName>
</protein>
<comment type="caution">
    <text evidence="1">The sequence shown here is derived from an EMBL/GenBank/DDBJ whole genome shotgun (WGS) entry which is preliminary data.</text>
</comment>
<sequence length="555" mass="64228">MEEGLVAGKSFRDKSPGIFGLFFGTGKPNTIEDYLQDYKDEIRILIDEGILFRGRNYPVSVEFYLADAPARAYLKCIVGHTSAHGCERCDQEGDYLRFQTFPSEIGTLRTDQSFDNRRDPEHHQEVISPLAELETKFISQFPLDPLHLVDLGIFKRFLKYVMRRGPLNARMRRDDLDRFSQLLTLLGDYIPVEFNRKPTLARVAKWKATEFGMVFKYLGLVMFSVVFKDEVFRLYLLLHSAVFICSNDDLITLHFDNAKQFATQFVQYSAQLFGPDFIVYNVHSFLHLADDVQMYGKLSNFSAYPFEGMLGGLKNFILSPAKPLQQLHRRLEEKAKCEARVKRRRADAHLSIQHRNGPVIGNLNVRTQYSKLETTFCTLYTSQPNNCVRFSDGKYGLIQNFLACGDGVNRILARTFQTTEDLYEYLLFSSELGIVTLSDLEENLSPYIFSEILFKCFLMPLEELIPCQNVRNYMFNYSEFKLRKKEAAASKAYADPDESFSLKECTVRRTYNSYEEARKMLPLAYETDGLLSEKELGRSKRKRKKKEVFTLKCLN</sequence>
<keyword evidence="2" id="KW-1185">Reference proteome</keyword>
<reference evidence="1" key="1">
    <citation type="submission" date="2021-07" db="EMBL/GenBank/DDBJ databases">
        <authorList>
            <person name="Catto M.A."/>
            <person name="Jacobson A."/>
            <person name="Kennedy G."/>
            <person name="Labadie P."/>
            <person name="Hunt B.G."/>
            <person name="Srinivasan R."/>
        </authorList>
    </citation>
    <scope>NUCLEOTIDE SEQUENCE</scope>
    <source>
        <strain evidence="1">PL_HMW_Pooled</strain>
        <tissue evidence="1">Head</tissue>
    </source>
</reference>
<evidence type="ECO:0000313" key="1">
    <source>
        <dbReference type="EMBL" id="KAK3923597.1"/>
    </source>
</evidence>
<dbReference type="EMBL" id="JAHWGI010001147">
    <property type="protein sequence ID" value="KAK3923597.1"/>
    <property type="molecule type" value="Genomic_DNA"/>
</dbReference>
<dbReference type="Proteomes" id="UP001219518">
    <property type="component" value="Unassembled WGS sequence"/>
</dbReference>
<name>A0AAE1HLK7_9NEOP</name>
<accession>A0AAE1HLK7</accession>
<organism evidence="1 2">
    <name type="scientific">Frankliniella fusca</name>
    <dbReference type="NCBI Taxonomy" id="407009"/>
    <lineage>
        <taxon>Eukaryota</taxon>
        <taxon>Metazoa</taxon>
        <taxon>Ecdysozoa</taxon>
        <taxon>Arthropoda</taxon>
        <taxon>Hexapoda</taxon>
        <taxon>Insecta</taxon>
        <taxon>Pterygota</taxon>
        <taxon>Neoptera</taxon>
        <taxon>Paraneoptera</taxon>
        <taxon>Thysanoptera</taxon>
        <taxon>Terebrantia</taxon>
        <taxon>Thripoidea</taxon>
        <taxon>Thripidae</taxon>
        <taxon>Frankliniella</taxon>
    </lineage>
</organism>
<dbReference type="AlphaFoldDB" id="A0AAE1HLK7"/>
<gene>
    <name evidence="1" type="ORF">KUF71_002005</name>
</gene>
<proteinExistence type="predicted"/>
<reference evidence="1" key="2">
    <citation type="journal article" date="2023" name="BMC Genomics">
        <title>Pest status, molecular evolution, and epigenetic factors derived from the genome assembly of Frankliniella fusca, a thysanopteran phytovirus vector.</title>
        <authorList>
            <person name="Catto M.A."/>
            <person name="Labadie P.E."/>
            <person name="Jacobson A.L."/>
            <person name="Kennedy G.G."/>
            <person name="Srinivasan R."/>
            <person name="Hunt B.G."/>
        </authorList>
    </citation>
    <scope>NUCLEOTIDE SEQUENCE</scope>
    <source>
        <strain evidence="1">PL_HMW_Pooled</strain>
    </source>
</reference>
<dbReference type="PANTHER" id="PTHR33053">
    <property type="entry name" value="PROTEIN, PUTATIVE-RELATED"/>
    <property type="match status" value="1"/>
</dbReference>
<evidence type="ECO:0000313" key="2">
    <source>
        <dbReference type="Proteomes" id="UP001219518"/>
    </source>
</evidence>